<sequence>MAASLLPSTSFNNYRIGQVCLNVHSDQLQKGIMCFSVHLQNRKCNIKLYMKPDTSISHNCVLRPFATAGSLEVDGERQGNQVSSGVLGPTNSQRSENLLDISSNPSDSMSDFERQLQELFDEVKTMIRKGNKNDAIDLLQANYEAVKEQMDAGARGIEEAAMLDIIALGYMAAEDFKIVGSLLDMLNEVVDSLKGDGPLLDSILTHMGSMYSVLGKFDRSMLAYGRALEILEGKYGNNSTVLVTPLLGMAKVLGSIGRATKAVELYHRVIAILELSRGTESEDLVVPLFGLGNLLIKEGRVTDAENPFIRILNIYKKLYGVDNERVGLAMCSLANVKCAEGNADEAIHLYRNALQVFEDSKSMALDDSIIEKTRIDLAELLHEVGRGKEGRELLEECLLITEKYRGKEHPSSVSHLINLATSYSRSKDFVKAERLLRTSLRIMMKTMGPDDQSITFPMLHLAVTLYNLNQDDEAEKLALEVLGIREKAFGKESLPVGEALDCLVPIQTRLGKDDTDLLEMLKRVLRIQEKGFGYESEEVMETLKKIVFYLDKMGMKDEKFSLQRRLSMLRNKYKQMVRY</sequence>
<dbReference type="EMBL" id="GHES01002613">
    <property type="protein sequence ID" value="MPA33172.1"/>
    <property type="molecule type" value="Transcribed_RNA"/>
</dbReference>
<evidence type="ECO:0000256" key="2">
    <source>
        <dbReference type="ARBA" id="ARBA00022803"/>
    </source>
</evidence>
<keyword evidence="2 3" id="KW-0802">TPR repeat</keyword>
<dbReference type="GO" id="GO:0009507">
    <property type="term" value="C:chloroplast"/>
    <property type="evidence" value="ECO:0007669"/>
    <property type="project" value="TreeGrafter"/>
</dbReference>
<dbReference type="PANTHER" id="PTHR45641:SF19">
    <property type="entry name" value="NEPHROCYSTIN-3"/>
    <property type="match status" value="1"/>
</dbReference>
<dbReference type="PANTHER" id="PTHR45641">
    <property type="entry name" value="TETRATRICOPEPTIDE REPEAT PROTEIN (AFU_ORTHOLOGUE AFUA_6G03870)"/>
    <property type="match status" value="1"/>
</dbReference>
<accession>A0A5B6YMU5</accession>
<feature type="repeat" description="TPR" evidence="3">
    <location>
        <begin position="201"/>
        <end position="234"/>
    </location>
</feature>
<name>A0A5B6YMU5_DAVIN</name>
<dbReference type="PROSITE" id="PS50005">
    <property type="entry name" value="TPR"/>
    <property type="match status" value="1"/>
</dbReference>
<organism evidence="5">
    <name type="scientific">Davidia involucrata</name>
    <name type="common">Dove tree</name>
    <dbReference type="NCBI Taxonomy" id="16924"/>
    <lineage>
        <taxon>Eukaryota</taxon>
        <taxon>Viridiplantae</taxon>
        <taxon>Streptophyta</taxon>
        <taxon>Embryophyta</taxon>
        <taxon>Tracheophyta</taxon>
        <taxon>Spermatophyta</taxon>
        <taxon>Magnoliopsida</taxon>
        <taxon>eudicotyledons</taxon>
        <taxon>Gunneridae</taxon>
        <taxon>Pentapetalae</taxon>
        <taxon>asterids</taxon>
        <taxon>Cornales</taxon>
        <taxon>Nyssaceae</taxon>
        <taxon>Davidia</taxon>
    </lineage>
</organism>
<evidence type="ECO:0000313" key="5">
    <source>
        <dbReference type="EMBL" id="MPA33172.1"/>
    </source>
</evidence>
<proteinExistence type="predicted"/>
<evidence type="ECO:0000256" key="1">
    <source>
        <dbReference type="ARBA" id="ARBA00022737"/>
    </source>
</evidence>
<dbReference type="Gene3D" id="1.25.40.10">
    <property type="entry name" value="Tetratricopeptide repeat domain"/>
    <property type="match status" value="2"/>
</dbReference>
<dbReference type="InterPro" id="IPR011990">
    <property type="entry name" value="TPR-like_helical_dom_sf"/>
</dbReference>
<dbReference type="GO" id="GO:0009658">
    <property type="term" value="P:chloroplast organization"/>
    <property type="evidence" value="ECO:0007669"/>
    <property type="project" value="TreeGrafter"/>
</dbReference>
<evidence type="ECO:0000256" key="3">
    <source>
        <dbReference type="PROSITE-ProRule" id="PRU00339"/>
    </source>
</evidence>
<dbReference type="SMART" id="SM00028">
    <property type="entry name" value="TPR"/>
    <property type="match status" value="6"/>
</dbReference>
<dbReference type="Pfam" id="PF13374">
    <property type="entry name" value="TPR_10"/>
    <property type="match status" value="1"/>
</dbReference>
<dbReference type="AlphaFoldDB" id="A0A5B6YMU5"/>
<protein>
    <submittedName>
        <fullName evidence="5">Putative nephrocystin-3 isoform X1</fullName>
    </submittedName>
</protein>
<feature type="region of interest" description="Disordered" evidence="4">
    <location>
        <begin position="78"/>
        <end position="107"/>
    </location>
</feature>
<dbReference type="InterPro" id="IPR019734">
    <property type="entry name" value="TPR_rpt"/>
</dbReference>
<dbReference type="Pfam" id="PF13424">
    <property type="entry name" value="TPR_12"/>
    <property type="match status" value="2"/>
</dbReference>
<keyword evidence="1" id="KW-0677">Repeat</keyword>
<dbReference type="SUPFAM" id="SSF48452">
    <property type="entry name" value="TPR-like"/>
    <property type="match status" value="2"/>
</dbReference>
<reference evidence="5" key="1">
    <citation type="submission" date="2019-08" db="EMBL/GenBank/DDBJ databases">
        <title>Reference gene set and small RNA set construction with multiple tissues from Davidia involucrata Baill.</title>
        <authorList>
            <person name="Yang H."/>
            <person name="Zhou C."/>
            <person name="Li G."/>
            <person name="Wang J."/>
            <person name="Gao P."/>
            <person name="Wang M."/>
            <person name="Wang R."/>
            <person name="Zhao Y."/>
        </authorList>
    </citation>
    <scope>NUCLEOTIDE SEQUENCE</scope>
    <source>
        <tissue evidence="5">Mixed with DoveR01_LX</tissue>
    </source>
</reference>
<gene>
    <name evidence="5" type="ORF">Din_002613</name>
</gene>
<evidence type="ECO:0000256" key="4">
    <source>
        <dbReference type="SAM" id="MobiDB-lite"/>
    </source>
</evidence>